<sequence length="125" mass="13374">MQAEPEELKMPTPPSLRAPLSSNLIDFSDPTPVLLPPPVQSKPMISPRWIVPAAAPPIAIFNNGLFDLDPSAKTAAPLQPEGGALTPALHPHLCSQMHNVIDTRSSWTGGTGPPTCDWTDWSHPS</sequence>
<dbReference type="AlphaFoldDB" id="A0A4W5PB02"/>
<proteinExistence type="predicted"/>
<dbReference type="Proteomes" id="UP000314982">
    <property type="component" value="Unassembled WGS sequence"/>
</dbReference>
<organism evidence="2 3">
    <name type="scientific">Hucho hucho</name>
    <name type="common">huchen</name>
    <dbReference type="NCBI Taxonomy" id="62062"/>
    <lineage>
        <taxon>Eukaryota</taxon>
        <taxon>Metazoa</taxon>
        <taxon>Chordata</taxon>
        <taxon>Craniata</taxon>
        <taxon>Vertebrata</taxon>
        <taxon>Euteleostomi</taxon>
        <taxon>Actinopterygii</taxon>
        <taxon>Neopterygii</taxon>
        <taxon>Teleostei</taxon>
        <taxon>Protacanthopterygii</taxon>
        <taxon>Salmoniformes</taxon>
        <taxon>Salmonidae</taxon>
        <taxon>Salmoninae</taxon>
        <taxon>Hucho</taxon>
    </lineage>
</organism>
<reference evidence="2" key="3">
    <citation type="submission" date="2025-09" db="UniProtKB">
        <authorList>
            <consortium name="Ensembl"/>
        </authorList>
    </citation>
    <scope>IDENTIFICATION</scope>
</reference>
<feature type="region of interest" description="Disordered" evidence="1">
    <location>
        <begin position="105"/>
        <end position="125"/>
    </location>
</feature>
<feature type="region of interest" description="Disordered" evidence="1">
    <location>
        <begin position="1"/>
        <end position="23"/>
    </location>
</feature>
<protein>
    <submittedName>
        <fullName evidence="2">Uncharacterized protein</fullName>
    </submittedName>
</protein>
<reference evidence="3" key="1">
    <citation type="submission" date="2018-06" db="EMBL/GenBank/DDBJ databases">
        <title>Genome assembly of Danube salmon.</title>
        <authorList>
            <person name="Macqueen D.J."/>
            <person name="Gundappa M.K."/>
        </authorList>
    </citation>
    <scope>NUCLEOTIDE SEQUENCE [LARGE SCALE GENOMIC DNA]</scope>
</reference>
<accession>A0A4W5PB02</accession>
<reference evidence="2" key="2">
    <citation type="submission" date="2025-08" db="UniProtKB">
        <authorList>
            <consortium name="Ensembl"/>
        </authorList>
    </citation>
    <scope>IDENTIFICATION</scope>
</reference>
<dbReference type="Ensembl" id="ENSHHUT00000060131.1">
    <property type="protein sequence ID" value="ENSHHUP00000058139.1"/>
    <property type="gene ID" value="ENSHHUG00000034608.1"/>
</dbReference>
<evidence type="ECO:0000313" key="3">
    <source>
        <dbReference type="Proteomes" id="UP000314982"/>
    </source>
</evidence>
<name>A0A4W5PB02_9TELE</name>
<evidence type="ECO:0000256" key="1">
    <source>
        <dbReference type="SAM" id="MobiDB-lite"/>
    </source>
</evidence>
<evidence type="ECO:0000313" key="2">
    <source>
        <dbReference type="Ensembl" id="ENSHHUP00000058139.1"/>
    </source>
</evidence>
<keyword evidence="3" id="KW-1185">Reference proteome</keyword>